<feature type="chain" id="PRO_5035200240" description="Peptidase S8/S53 domain-containing protein" evidence="8">
    <location>
        <begin position="30"/>
        <end position="433"/>
    </location>
</feature>
<dbReference type="InterPro" id="IPR050131">
    <property type="entry name" value="Peptidase_S8_subtilisin-like"/>
</dbReference>
<accession>A0A8J3YQQ1</accession>
<sequence>MHLARLRVAAAAIAVVIATVPCAATPATAAPVEQWWLAPLRIADAHKISQGEGVVVAVVDSGVDATHPVLAGKVLKGVDLVGDAPDGISTEPQHRHATAIAGLIAGSGDYTGIAPQAKILPVALGGAEGIPADKTAEGIRWAADHGAKVINVSLAGPPYAAYADAVAYALSKDAVVIAGAGNVATTGRAVGNPAAVPGVVAVSGQTKSGDFWPGSSRGPEVVLAAPAEAMKTPTPRSYNPSGFSTTEGTSNATAIVSGVAALVRAKYPNLKAPGVINRLIKTAVDNGDPGRDPLFGFGGIRVNAALTENVPDVDTNPLGAPAVSAPPSAPPGDGNDAADEGFSIPANPVLRGGLLVLGLVVLVVVAVLFSRLRSRARRGPGGPQQFGGYPPPGYPPGGPPPWGGPPGGPVPGQAPPPGSVPTGPFDPRRPPGG</sequence>
<keyword evidence="3 5" id="KW-0378">Hydrolase</keyword>
<dbReference type="SUPFAM" id="SSF52743">
    <property type="entry name" value="Subtilisin-like"/>
    <property type="match status" value="1"/>
</dbReference>
<keyword evidence="4 5" id="KW-0720">Serine protease</keyword>
<evidence type="ECO:0000256" key="2">
    <source>
        <dbReference type="ARBA" id="ARBA00022670"/>
    </source>
</evidence>
<comment type="similarity">
    <text evidence="1 5">Belongs to the peptidase S8 family.</text>
</comment>
<dbReference type="GO" id="GO:0006508">
    <property type="term" value="P:proteolysis"/>
    <property type="evidence" value="ECO:0007669"/>
    <property type="project" value="UniProtKB-KW"/>
</dbReference>
<feature type="active site" description="Charge relay system" evidence="5">
    <location>
        <position position="96"/>
    </location>
</feature>
<dbReference type="GO" id="GO:0004252">
    <property type="term" value="F:serine-type endopeptidase activity"/>
    <property type="evidence" value="ECO:0007669"/>
    <property type="project" value="UniProtKB-UniRule"/>
</dbReference>
<feature type="region of interest" description="Disordered" evidence="6">
    <location>
        <begin position="376"/>
        <end position="433"/>
    </location>
</feature>
<name>A0A8J3YQQ1_9ACTN</name>
<organism evidence="10 11">
    <name type="scientific">Virgisporangium aliadipatigenens</name>
    <dbReference type="NCBI Taxonomy" id="741659"/>
    <lineage>
        <taxon>Bacteria</taxon>
        <taxon>Bacillati</taxon>
        <taxon>Actinomycetota</taxon>
        <taxon>Actinomycetes</taxon>
        <taxon>Micromonosporales</taxon>
        <taxon>Micromonosporaceae</taxon>
        <taxon>Virgisporangium</taxon>
    </lineage>
</organism>
<feature type="signal peptide" evidence="8">
    <location>
        <begin position="1"/>
        <end position="29"/>
    </location>
</feature>
<evidence type="ECO:0000256" key="7">
    <source>
        <dbReference type="SAM" id="Phobius"/>
    </source>
</evidence>
<gene>
    <name evidence="10" type="ORF">Val02_65820</name>
</gene>
<dbReference type="InterPro" id="IPR023827">
    <property type="entry name" value="Peptidase_S8_Asp-AS"/>
</dbReference>
<evidence type="ECO:0000313" key="11">
    <source>
        <dbReference type="Proteomes" id="UP000619260"/>
    </source>
</evidence>
<keyword evidence="7" id="KW-1133">Transmembrane helix</keyword>
<comment type="caution">
    <text evidence="10">The sequence shown here is derived from an EMBL/GenBank/DDBJ whole genome shotgun (WGS) entry which is preliminary data.</text>
</comment>
<dbReference type="Gene3D" id="3.40.50.200">
    <property type="entry name" value="Peptidase S8/S53 domain"/>
    <property type="match status" value="1"/>
</dbReference>
<evidence type="ECO:0000313" key="10">
    <source>
        <dbReference type="EMBL" id="GIJ49696.1"/>
    </source>
</evidence>
<reference evidence="10" key="1">
    <citation type="submission" date="2021-01" db="EMBL/GenBank/DDBJ databases">
        <title>Whole genome shotgun sequence of Virgisporangium aliadipatigenens NBRC 105644.</title>
        <authorList>
            <person name="Komaki H."/>
            <person name="Tamura T."/>
        </authorList>
    </citation>
    <scope>NUCLEOTIDE SEQUENCE</scope>
    <source>
        <strain evidence="10">NBRC 105644</strain>
    </source>
</reference>
<keyword evidence="7" id="KW-0812">Transmembrane</keyword>
<feature type="domain" description="Peptidase S8/S53" evidence="9">
    <location>
        <begin position="51"/>
        <end position="298"/>
    </location>
</feature>
<feature type="active site" description="Charge relay system" evidence="5">
    <location>
        <position position="60"/>
    </location>
</feature>
<keyword evidence="11" id="KW-1185">Reference proteome</keyword>
<protein>
    <recommendedName>
        <fullName evidence="9">Peptidase S8/S53 domain-containing protein</fullName>
    </recommendedName>
</protein>
<evidence type="ECO:0000256" key="4">
    <source>
        <dbReference type="ARBA" id="ARBA00022825"/>
    </source>
</evidence>
<feature type="compositionally biased region" description="Pro residues" evidence="6">
    <location>
        <begin position="389"/>
        <end position="419"/>
    </location>
</feature>
<feature type="region of interest" description="Disordered" evidence="6">
    <location>
        <begin position="312"/>
        <end position="340"/>
    </location>
</feature>
<dbReference type="Proteomes" id="UP000619260">
    <property type="component" value="Unassembled WGS sequence"/>
</dbReference>
<dbReference type="Pfam" id="PF00082">
    <property type="entry name" value="Peptidase_S8"/>
    <property type="match status" value="1"/>
</dbReference>
<dbReference type="PANTHER" id="PTHR43806">
    <property type="entry name" value="PEPTIDASE S8"/>
    <property type="match status" value="1"/>
</dbReference>
<proteinExistence type="inferred from homology"/>
<dbReference type="PANTHER" id="PTHR43806:SF11">
    <property type="entry name" value="CEREVISIN-RELATED"/>
    <property type="match status" value="1"/>
</dbReference>
<dbReference type="InterPro" id="IPR000209">
    <property type="entry name" value="Peptidase_S8/S53_dom"/>
</dbReference>
<keyword evidence="7" id="KW-0472">Membrane</keyword>
<evidence type="ECO:0000256" key="6">
    <source>
        <dbReference type="SAM" id="MobiDB-lite"/>
    </source>
</evidence>
<evidence type="ECO:0000256" key="1">
    <source>
        <dbReference type="ARBA" id="ARBA00011073"/>
    </source>
</evidence>
<keyword evidence="2 5" id="KW-0645">Protease</keyword>
<keyword evidence="8" id="KW-0732">Signal</keyword>
<dbReference type="EMBL" id="BOPF01000030">
    <property type="protein sequence ID" value="GIJ49696.1"/>
    <property type="molecule type" value="Genomic_DNA"/>
</dbReference>
<dbReference type="PROSITE" id="PS51892">
    <property type="entry name" value="SUBTILASE"/>
    <property type="match status" value="1"/>
</dbReference>
<dbReference type="PROSITE" id="PS00136">
    <property type="entry name" value="SUBTILASE_ASP"/>
    <property type="match status" value="1"/>
</dbReference>
<dbReference type="RefSeq" id="WP_203903169.1">
    <property type="nucleotide sequence ID" value="NZ_BOPF01000030.1"/>
</dbReference>
<dbReference type="InterPro" id="IPR036852">
    <property type="entry name" value="Peptidase_S8/S53_dom_sf"/>
</dbReference>
<dbReference type="AlphaFoldDB" id="A0A8J3YQQ1"/>
<evidence type="ECO:0000256" key="8">
    <source>
        <dbReference type="SAM" id="SignalP"/>
    </source>
</evidence>
<dbReference type="InterPro" id="IPR015500">
    <property type="entry name" value="Peptidase_S8_subtilisin-rel"/>
</dbReference>
<evidence type="ECO:0000256" key="3">
    <source>
        <dbReference type="ARBA" id="ARBA00022801"/>
    </source>
</evidence>
<feature type="compositionally biased region" description="Low complexity" evidence="6">
    <location>
        <begin position="317"/>
        <end position="335"/>
    </location>
</feature>
<feature type="active site" description="Charge relay system" evidence="5">
    <location>
        <position position="250"/>
    </location>
</feature>
<feature type="transmembrane region" description="Helical" evidence="7">
    <location>
        <begin position="349"/>
        <end position="369"/>
    </location>
</feature>
<evidence type="ECO:0000256" key="5">
    <source>
        <dbReference type="PROSITE-ProRule" id="PRU01240"/>
    </source>
</evidence>
<dbReference type="PRINTS" id="PR00723">
    <property type="entry name" value="SUBTILISIN"/>
</dbReference>
<evidence type="ECO:0000259" key="9">
    <source>
        <dbReference type="Pfam" id="PF00082"/>
    </source>
</evidence>